<keyword evidence="5" id="KW-0804">Transcription</keyword>
<dbReference type="InterPro" id="IPR022691">
    <property type="entry name" value="Tscrpt_elong_fac_GreA/B_N"/>
</dbReference>
<dbReference type="GO" id="GO:0006354">
    <property type="term" value="P:DNA-templated transcription elongation"/>
    <property type="evidence" value="ECO:0007669"/>
    <property type="project" value="TreeGrafter"/>
</dbReference>
<dbReference type="InterPro" id="IPR036805">
    <property type="entry name" value="Tscrpt_elong_fac_GreA/B_N_sf"/>
</dbReference>
<keyword evidence="3" id="KW-0805">Transcription regulation</keyword>
<dbReference type="InterPro" id="IPR018151">
    <property type="entry name" value="TF_GreA/GreB_CS"/>
</dbReference>
<protein>
    <recommendedName>
        <fullName evidence="2">Transcription elongation factor GreA</fullName>
    </recommendedName>
    <alternativeName>
        <fullName evidence="7">Transcript cleavage factor GreA</fullName>
    </alternativeName>
</protein>
<evidence type="ECO:0000256" key="7">
    <source>
        <dbReference type="ARBA" id="ARBA00030776"/>
    </source>
</evidence>
<dbReference type="Pfam" id="PF01272">
    <property type="entry name" value="GreA_GreB"/>
    <property type="match status" value="1"/>
</dbReference>
<evidence type="ECO:0000256" key="2">
    <source>
        <dbReference type="ARBA" id="ARBA00013729"/>
    </source>
</evidence>
<proteinExistence type="inferred from homology"/>
<evidence type="ECO:0000256" key="4">
    <source>
        <dbReference type="ARBA" id="ARBA00023125"/>
    </source>
</evidence>
<dbReference type="Gene3D" id="3.10.50.30">
    <property type="entry name" value="Transcription elongation factor, GreA/GreB, C-terminal domain"/>
    <property type="match status" value="1"/>
</dbReference>
<dbReference type="NCBIfam" id="TIGR01462">
    <property type="entry name" value="greA"/>
    <property type="match status" value="1"/>
</dbReference>
<feature type="domain" description="Transcription elongation factor GreA/GreB N-terminal" evidence="9">
    <location>
        <begin position="10"/>
        <end position="80"/>
    </location>
</feature>
<dbReference type="PANTHER" id="PTHR30437:SF4">
    <property type="entry name" value="TRANSCRIPTION ELONGATION FACTOR GREA"/>
    <property type="match status" value="1"/>
</dbReference>
<dbReference type="GO" id="GO:0070063">
    <property type="term" value="F:RNA polymerase binding"/>
    <property type="evidence" value="ECO:0007669"/>
    <property type="project" value="InterPro"/>
</dbReference>
<dbReference type="SUPFAM" id="SSF54534">
    <property type="entry name" value="FKBP-like"/>
    <property type="match status" value="1"/>
</dbReference>
<dbReference type="PROSITE" id="PS00829">
    <property type="entry name" value="GREAB_1"/>
    <property type="match status" value="1"/>
</dbReference>
<sequence>MTQASEQSTIWLTQEAYSKLQAELEDLKGPVRQEIVAKISAARDEGDLKENGGYHAAREEQGKLEGRIRQLEDMLRRAEVGETPADDGTVSPGMKVTYKFVGDDDDEAETFVLGAREMEDTVGEGLKVYSPQSPLGSAILGAKVGETVAYLAPNGKELKVVILDAHPYTD</sequence>
<dbReference type="FunFam" id="1.10.287.180:FF:000001">
    <property type="entry name" value="Transcription elongation factor GreA"/>
    <property type="match status" value="1"/>
</dbReference>
<dbReference type="HAMAP" id="MF_00105">
    <property type="entry name" value="GreA_GreB"/>
    <property type="match status" value="1"/>
</dbReference>
<dbReference type="InterPro" id="IPR001437">
    <property type="entry name" value="Tscrpt_elong_fac_GreA/B_C"/>
</dbReference>
<reference evidence="10" key="1">
    <citation type="submission" date="2020-05" db="EMBL/GenBank/DDBJ databases">
        <authorList>
            <person name="Chiriac C."/>
            <person name="Salcher M."/>
            <person name="Ghai R."/>
            <person name="Kavagutti S V."/>
        </authorList>
    </citation>
    <scope>NUCLEOTIDE SEQUENCE</scope>
</reference>
<dbReference type="InterPro" id="IPR036953">
    <property type="entry name" value="GreA/GreB_C_sf"/>
</dbReference>
<dbReference type="InterPro" id="IPR028624">
    <property type="entry name" value="Tscrpt_elong_fac_GreA/B"/>
</dbReference>
<dbReference type="InterPro" id="IPR023459">
    <property type="entry name" value="Tscrpt_elong_fac_GreA/B_fam"/>
</dbReference>
<evidence type="ECO:0000256" key="5">
    <source>
        <dbReference type="ARBA" id="ARBA00023163"/>
    </source>
</evidence>
<evidence type="ECO:0000256" key="3">
    <source>
        <dbReference type="ARBA" id="ARBA00023015"/>
    </source>
</evidence>
<evidence type="ECO:0000256" key="6">
    <source>
        <dbReference type="ARBA" id="ARBA00024916"/>
    </source>
</evidence>
<comment type="function">
    <text evidence="6">Necessary for efficient RNA polymerase transcription elongation past template-encoded arresting sites. The arresting sites in DNA have the property of trapping a certain fraction of elongating RNA polymerases that pass through, resulting in locked ternary complexes. Cleavage of the nascent transcript by cleavage factors such as GreA or GreB allows the resumption of elongation from the new 3'terminus. GreA releases sequences of 2 to 3 nucleotides.</text>
</comment>
<dbReference type="SUPFAM" id="SSF46557">
    <property type="entry name" value="GreA transcript cleavage protein, N-terminal domain"/>
    <property type="match status" value="1"/>
</dbReference>
<name>A0A6J6SK79_9ZZZZ</name>
<gene>
    <name evidence="10" type="ORF">UFOPK2579_02830</name>
</gene>
<evidence type="ECO:0000259" key="8">
    <source>
        <dbReference type="Pfam" id="PF01272"/>
    </source>
</evidence>
<accession>A0A6J6SK79</accession>
<dbReference type="EMBL" id="CAEZXR010000468">
    <property type="protein sequence ID" value="CAB4735098.1"/>
    <property type="molecule type" value="Genomic_DNA"/>
</dbReference>
<dbReference type="GO" id="GO:0032784">
    <property type="term" value="P:regulation of DNA-templated transcription elongation"/>
    <property type="evidence" value="ECO:0007669"/>
    <property type="project" value="InterPro"/>
</dbReference>
<dbReference type="Gene3D" id="1.10.287.180">
    <property type="entry name" value="Transcription elongation factor, GreA/GreB, N-terminal domain"/>
    <property type="match status" value="1"/>
</dbReference>
<feature type="domain" description="Transcription elongation factor GreA/GreB C-terminal" evidence="8">
    <location>
        <begin position="87"/>
        <end position="165"/>
    </location>
</feature>
<dbReference type="AlphaFoldDB" id="A0A6J6SK79"/>
<organism evidence="10">
    <name type="scientific">freshwater metagenome</name>
    <dbReference type="NCBI Taxonomy" id="449393"/>
    <lineage>
        <taxon>unclassified sequences</taxon>
        <taxon>metagenomes</taxon>
        <taxon>ecological metagenomes</taxon>
    </lineage>
</organism>
<dbReference type="NCBIfam" id="NF001262">
    <property type="entry name" value="PRK00226.1-3"/>
    <property type="match status" value="1"/>
</dbReference>
<evidence type="ECO:0000259" key="9">
    <source>
        <dbReference type="Pfam" id="PF03449"/>
    </source>
</evidence>
<evidence type="ECO:0000313" key="10">
    <source>
        <dbReference type="EMBL" id="CAB4735098.1"/>
    </source>
</evidence>
<keyword evidence="4" id="KW-0238">DNA-binding</keyword>
<dbReference type="InterPro" id="IPR006359">
    <property type="entry name" value="Tscrpt_elong_fac_GreA"/>
</dbReference>
<evidence type="ECO:0000256" key="1">
    <source>
        <dbReference type="ARBA" id="ARBA00008213"/>
    </source>
</evidence>
<dbReference type="Pfam" id="PF03449">
    <property type="entry name" value="GreA_GreB_N"/>
    <property type="match status" value="1"/>
</dbReference>
<comment type="similarity">
    <text evidence="1">Belongs to the GreA/GreB family.</text>
</comment>
<dbReference type="PROSITE" id="PS00830">
    <property type="entry name" value="GREAB_2"/>
    <property type="match status" value="1"/>
</dbReference>
<dbReference type="GO" id="GO:0003677">
    <property type="term" value="F:DNA binding"/>
    <property type="evidence" value="ECO:0007669"/>
    <property type="project" value="UniProtKB-KW"/>
</dbReference>
<dbReference type="PIRSF" id="PIRSF006092">
    <property type="entry name" value="GreA_GreB"/>
    <property type="match status" value="1"/>
</dbReference>
<dbReference type="PANTHER" id="PTHR30437">
    <property type="entry name" value="TRANSCRIPTION ELONGATION FACTOR GREA"/>
    <property type="match status" value="1"/>
</dbReference>